<dbReference type="InterPro" id="IPR036388">
    <property type="entry name" value="WH-like_DNA-bd_sf"/>
</dbReference>
<comment type="caution">
    <text evidence="4">The sequence shown here is derived from an EMBL/GenBank/DDBJ whole genome shotgun (WGS) entry which is preliminary data.</text>
</comment>
<name>A0A229P261_9BACL</name>
<dbReference type="Pfam" id="PF02481">
    <property type="entry name" value="DNA_processg_A"/>
    <property type="match status" value="1"/>
</dbReference>
<sequence>MFDLYERELNNGERERARAFLISMHETPGIGWQSLSRAMNAGCWGSDLLSMEQLERIGIRQGPAAEAARRWSERFIPHWEAAFAALGGKRITFLDPGYPELLKQIPQPPWVLYTVGRMELLEEPCLSIVGTRNPTAYGRQGALSFSADLARAGYTIVSGMAKGIDGLSHAAALDAGGGTIAVLGTPVDTAYPPENRALYRRIAREGLLLSEFPLGTPVKPGMFPQRNRIIAGLSLGTVIIEAASGSGSLITADQALEMNREIYAMPGPINSPKSEACNMLIRDGRARLVTRGEQVDSDFQHLSMTRRTPLQSSQHESPLTAEELQIYALLQDEPRSADKLYEASGMAFGLLQTVLINLCLKRKIELHNGSIYMAL</sequence>
<dbReference type="GO" id="GO:0009294">
    <property type="term" value="P:DNA-mediated transformation"/>
    <property type="evidence" value="ECO:0007669"/>
    <property type="project" value="InterPro"/>
</dbReference>
<comment type="similarity">
    <text evidence="1">Belongs to the DprA/Smf family.</text>
</comment>
<feature type="domain" description="Smf/DprA SLOG" evidence="2">
    <location>
        <begin position="90"/>
        <end position="296"/>
    </location>
</feature>
<gene>
    <name evidence="4" type="primary">dprA</name>
    <name evidence="4" type="ORF">CGZ75_04520</name>
</gene>
<dbReference type="Gene3D" id="1.10.10.10">
    <property type="entry name" value="Winged helix-like DNA-binding domain superfamily/Winged helix DNA-binding domain"/>
    <property type="match status" value="1"/>
</dbReference>
<dbReference type="SUPFAM" id="SSF102405">
    <property type="entry name" value="MCP/YpsA-like"/>
    <property type="match status" value="1"/>
</dbReference>
<dbReference type="Gene3D" id="3.40.50.450">
    <property type="match status" value="1"/>
</dbReference>
<accession>A0A229P261</accession>
<dbReference type="Pfam" id="PF17782">
    <property type="entry name" value="WHD_DprA"/>
    <property type="match status" value="1"/>
</dbReference>
<keyword evidence="5" id="KW-1185">Reference proteome</keyword>
<dbReference type="InterPro" id="IPR041614">
    <property type="entry name" value="DprA_WH"/>
</dbReference>
<dbReference type="PANTHER" id="PTHR43022">
    <property type="entry name" value="PROTEIN SMF"/>
    <property type="match status" value="1"/>
</dbReference>
<evidence type="ECO:0000259" key="2">
    <source>
        <dbReference type="Pfam" id="PF02481"/>
    </source>
</evidence>
<dbReference type="OrthoDB" id="9785707at2"/>
<reference evidence="4 5" key="1">
    <citation type="submission" date="2017-07" db="EMBL/GenBank/DDBJ databases">
        <title>Paenibacillus herberti R33 genome sequencing and assembly.</title>
        <authorList>
            <person name="Su W."/>
        </authorList>
    </citation>
    <scope>NUCLEOTIDE SEQUENCE [LARGE SCALE GENOMIC DNA]</scope>
    <source>
        <strain evidence="4 5">R33</strain>
    </source>
</reference>
<feature type="domain" description="DprA winged helix" evidence="3">
    <location>
        <begin position="314"/>
        <end position="369"/>
    </location>
</feature>
<evidence type="ECO:0000259" key="3">
    <source>
        <dbReference type="Pfam" id="PF17782"/>
    </source>
</evidence>
<evidence type="ECO:0000313" key="4">
    <source>
        <dbReference type="EMBL" id="OXM15975.1"/>
    </source>
</evidence>
<dbReference type="PANTHER" id="PTHR43022:SF1">
    <property type="entry name" value="PROTEIN SMF"/>
    <property type="match status" value="1"/>
</dbReference>
<protein>
    <submittedName>
        <fullName evidence="4">DNA-protecting protein DprA</fullName>
    </submittedName>
</protein>
<dbReference type="AlphaFoldDB" id="A0A229P261"/>
<evidence type="ECO:0000313" key="5">
    <source>
        <dbReference type="Proteomes" id="UP000215145"/>
    </source>
</evidence>
<dbReference type="EMBL" id="NMUQ01000001">
    <property type="protein sequence ID" value="OXM15975.1"/>
    <property type="molecule type" value="Genomic_DNA"/>
</dbReference>
<dbReference type="Proteomes" id="UP000215145">
    <property type="component" value="Unassembled WGS sequence"/>
</dbReference>
<evidence type="ECO:0000256" key="1">
    <source>
        <dbReference type="ARBA" id="ARBA00006525"/>
    </source>
</evidence>
<dbReference type="RefSeq" id="WP_089523061.1">
    <property type="nucleotide sequence ID" value="NZ_NMUQ01000001.1"/>
</dbReference>
<proteinExistence type="inferred from homology"/>
<dbReference type="InterPro" id="IPR057666">
    <property type="entry name" value="DrpA_SLOG"/>
</dbReference>
<dbReference type="InterPro" id="IPR003488">
    <property type="entry name" value="DprA"/>
</dbReference>
<dbReference type="NCBIfam" id="TIGR00732">
    <property type="entry name" value="dprA"/>
    <property type="match status" value="1"/>
</dbReference>
<organism evidence="4 5">
    <name type="scientific">Paenibacillus herberti</name>
    <dbReference type="NCBI Taxonomy" id="1619309"/>
    <lineage>
        <taxon>Bacteria</taxon>
        <taxon>Bacillati</taxon>
        <taxon>Bacillota</taxon>
        <taxon>Bacilli</taxon>
        <taxon>Bacillales</taxon>
        <taxon>Paenibacillaceae</taxon>
        <taxon>Paenibacillus</taxon>
    </lineage>
</organism>